<feature type="transmembrane region" description="Helical" evidence="14">
    <location>
        <begin position="27"/>
        <end position="50"/>
    </location>
</feature>
<feature type="transmembrane region" description="Helical" evidence="14">
    <location>
        <begin position="291"/>
        <end position="311"/>
    </location>
</feature>
<dbReference type="PIRSF" id="PIRSF006247">
    <property type="entry name" value="TrkH"/>
    <property type="match status" value="1"/>
</dbReference>
<evidence type="ECO:0000256" key="14">
    <source>
        <dbReference type="SAM" id="Phobius"/>
    </source>
</evidence>
<evidence type="ECO:0000256" key="4">
    <source>
        <dbReference type="ARBA" id="ARBA00022475"/>
    </source>
</evidence>
<keyword evidence="9 14" id="KW-1133">Transmembrane helix</keyword>
<evidence type="ECO:0000256" key="6">
    <source>
        <dbReference type="ARBA" id="ARBA00022538"/>
    </source>
</evidence>
<comment type="similarity">
    <text evidence="2 12">Belongs to the TrkH potassium transport family.</text>
</comment>
<evidence type="ECO:0000256" key="3">
    <source>
        <dbReference type="ARBA" id="ARBA00022448"/>
    </source>
</evidence>
<keyword evidence="11 12" id="KW-0472">Membrane</keyword>
<dbReference type="Proteomes" id="UP000027644">
    <property type="component" value="Unassembled WGS sequence"/>
</dbReference>
<dbReference type="GO" id="GO:0015379">
    <property type="term" value="F:potassium:chloride symporter activity"/>
    <property type="evidence" value="ECO:0007669"/>
    <property type="project" value="InterPro"/>
</dbReference>
<feature type="transmembrane region" description="Helical" evidence="14">
    <location>
        <begin position="471"/>
        <end position="494"/>
    </location>
</feature>
<feature type="transmembrane region" description="Helical" evidence="14">
    <location>
        <begin position="153"/>
        <end position="178"/>
    </location>
</feature>
<evidence type="ECO:0000256" key="1">
    <source>
        <dbReference type="ARBA" id="ARBA00004429"/>
    </source>
</evidence>
<feature type="transmembrane region" description="Helical" evidence="14">
    <location>
        <begin position="87"/>
        <end position="110"/>
    </location>
</feature>
<protein>
    <recommendedName>
        <fullName evidence="12">Trk system potassium uptake protein</fullName>
    </recommendedName>
</protein>
<keyword evidence="10 12" id="KW-0406">Ion transport</keyword>
<keyword evidence="7 14" id="KW-0812">Transmembrane</keyword>
<keyword evidence="5 12" id="KW-0997">Cell inner membrane</keyword>
<evidence type="ECO:0000256" key="2">
    <source>
        <dbReference type="ARBA" id="ARBA00009137"/>
    </source>
</evidence>
<reference evidence="15 16" key="1">
    <citation type="journal article" date="2014" name="PLoS Genet.">
        <title>Hidden diversity in honey bee gut symbionts detected by single-cell genomics.</title>
        <authorList>
            <person name="Engel P."/>
            <person name="Stepanauskas R."/>
            <person name="Moran N."/>
        </authorList>
    </citation>
    <scope>NUCLEOTIDE SEQUENCE [LARGE SCALE GENOMIC DNA]</scope>
    <source>
        <strain evidence="15 16">SCGC AB-598-J21</strain>
    </source>
</reference>
<dbReference type="GO" id="GO:0046872">
    <property type="term" value="F:metal ion binding"/>
    <property type="evidence" value="ECO:0007669"/>
    <property type="project" value="UniProtKB-KW"/>
</dbReference>
<evidence type="ECO:0000256" key="12">
    <source>
        <dbReference type="PIRNR" id="PIRNR006247"/>
    </source>
</evidence>
<sequence length="501" mass="55628">MSHFTNRFVLHHKESGFLNKIAPTAHIVAKTGFLFSLLLLAPAIVSLIYMDHVFPAFAFTAGICMSVCVVAWLLTMRYNRELRPRDGYPLVFMLWIGFALIACLPFYIYLPGLGFTNAYFEAISGLTTTGATIITSLDSLAPSLNFWRHMLNWLGGMGIIVLAVAVMPMLGVGGTQLFKAEIPGVNKDSKMAPRISETAKRLWGVYVLFTIVTLLALRLAGMSWFDAVCHAMSAFSLGGFSTHDNSISYFHSVPIEIILSIATLLGAINFSNHFNALQKGSLRYYWRDEEVRVLLCVLLFSIVSISLYLWWHSFYSFSEAFRYTSFNLISIGLANGYSNTDFAKWPLIASLWMFFLSNILSNGGSAGGGIKTVRAIVLFKFSLREMLLMLHPNAVSMVKINGSNIPDRRALTVMAFVFVYVLTIILFSFALMISGLDFLSALTAAISCITNAGPGLGAVGPANNFAFLSDIQKWLCIMIMLLGRLEIFTVFILFTPAYWKK</sequence>
<feature type="transmembrane region" description="Helical" evidence="14">
    <location>
        <begin position="342"/>
        <end position="360"/>
    </location>
</feature>
<feature type="binding site" evidence="13">
    <location>
        <position position="238"/>
    </location>
    <ligand>
        <name>K(+)</name>
        <dbReference type="ChEBI" id="CHEBI:29103"/>
    </ligand>
</feature>
<feature type="binding site" evidence="13">
    <location>
        <position position="451"/>
    </location>
    <ligand>
        <name>K(+)</name>
        <dbReference type="ChEBI" id="CHEBI:29103"/>
    </ligand>
</feature>
<keyword evidence="6 12" id="KW-0633">Potassium transport</keyword>
<keyword evidence="8 12" id="KW-0630">Potassium</keyword>
<feature type="transmembrane region" description="Helical" evidence="14">
    <location>
        <begin position="249"/>
        <end position="270"/>
    </location>
</feature>
<accession>A0A074V3G7</accession>
<dbReference type="InterPro" id="IPR004772">
    <property type="entry name" value="TrkH"/>
</dbReference>
<feature type="binding site" evidence="13">
    <location>
        <position position="128"/>
    </location>
    <ligand>
        <name>K(+)</name>
        <dbReference type="ChEBI" id="CHEBI:29103"/>
    </ligand>
</feature>
<evidence type="ECO:0000256" key="5">
    <source>
        <dbReference type="ARBA" id="ARBA00022519"/>
    </source>
</evidence>
<feature type="transmembrane region" description="Helical" evidence="14">
    <location>
        <begin position="198"/>
        <end position="217"/>
    </location>
</feature>
<feature type="transmembrane region" description="Helical" evidence="14">
    <location>
        <begin position="438"/>
        <end position="459"/>
    </location>
</feature>
<dbReference type="GO" id="GO:0005886">
    <property type="term" value="C:plasma membrane"/>
    <property type="evidence" value="ECO:0007669"/>
    <property type="project" value="UniProtKB-SubCell"/>
</dbReference>
<proteinExistence type="inferred from homology"/>
<evidence type="ECO:0000256" key="8">
    <source>
        <dbReference type="ARBA" id="ARBA00022958"/>
    </source>
</evidence>
<feature type="transmembrane region" description="Helical" evidence="14">
    <location>
        <begin position="410"/>
        <end position="431"/>
    </location>
</feature>
<dbReference type="EMBL" id="AVQL01000456">
    <property type="protein sequence ID" value="KEP99962.1"/>
    <property type="molecule type" value="Genomic_DNA"/>
</dbReference>
<keyword evidence="4 12" id="KW-1003">Cell membrane</keyword>
<dbReference type="Pfam" id="PF02386">
    <property type="entry name" value="TrkH"/>
    <property type="match status" value="1"/>
</dbReference>
<comment type="caution">
    <text evidence="15">The sequence shown here is derived from an EMBL/GenBank/DDBJ whole genome shotgun (WGS) entry which is preliminary data.</text>
</comment>
<organism evidence="15 16">
    <name type="scientific">Snodgrassella alvi SCGC AB-598-J21</name>
    <dbReference type="NCBI Taxonomy" id="1385367"/>
    <lineage>
        <taxon>Bacteria</taxon>
        <taxon>Pseudomonadati</taxon>
        <taxon>Pseudomonadota</taxon>
        <taxon>Betaproteobacteria</taxon>
        <taxon>Neisseriales</taxon>
        <taxon>Neisseriaceae</taxon>
        <taxon>Snodgrassella</taxon>
    </lineage>
</organism>
<dbReference type="PANTHER" id="PTHR32024">
    <property type="entry name" value="TRK SYSTEM POTASSIUM UPTAKE PROTEIN TRKG-RELATED"/>
    <property type="match status" value="1"/>
</dbReference>
<evidence type="ECO:0000256" key="9">
    <source>
        <dbReference type="ARBA" id="ARBA00022989"/>
    </source>
</evidence>
<evidence type="ECO:0000313" key="16">
    <source>
        <dbReference type="Proteomes" id="UP000027644"/>
    </source>
</evidence>
<keyword evidence="13" id="KW-0479">Metal-binding</keyword>
<evidence type="ECO:0000256" key="11">
    <source>
        <dbReference type="ARBA" id="ARBA00023136"/>
    </source>
</evidence>
<dbReference type="InterPro" id="IPR003445">
    <property type="entry name" value="Cat_transpt"/>
</dbReference>
<dbReference type="AlphaFoldDB" id="A0A074V3G7"/>
<keyword evidence="3 12" id="KW-0813">Transport</keyword>
<evidence type="ECO:0000256" key="13">
    <source>
        <dbReference type="PIRSR" id="PIRSR006247-1"/>
    </source>
</evidence>
<gene>
    <name evidence="15" type="ORF">SASC598J21_023990</name>
</gene>
<feature type="binding site" evidence="13">
    <location>
        <position position="129"/>
    </location>
    <ligand>
        <name>K(+)</name>
        <dbReference type="ChEBI" id="CHEBI:29103"/>
    </ligand>
</feature>
<evidence type="ECO:0000256" key="7">
    <source>
        <dbReference type="ARBA" id="ARBA00022692"/>
    </source>
</evidence>
<dbReference type="PANTHER" id="PTHR32024:SF2">
    <property type="entry name" value="TRK SYSTEM POTASSIUM UPTAKE PROTEIN TRKG-RELATED"/>
    <property type="match status" value="1"/>
</dbReference>
<evidence type="ECO:0000256" key="10">
    <source>
        <dbReference type="ARBA" id="ARBA00023065"/>
    </source>
</evidence>
<comment type="function">
    <text evidence="12">Low-affinity potassium transport system. Interacts with Trk system potassium uptake protein TrkA.</text>
</comment>
<name>A0A074V3G7_9NEIS</name>
<feature type="transmembrane region" description="Helical" evidence="14">
    <location>
        <begin position="56"/>
        <end position="75"/>
    </location>
</feature>
<evidence type="ECO:0000313" key="15">
    <source>
        <dbReference type="EMBL" id="KEP99962.1"/>
    </source>
</evidence>
<comment type="subcellular location">
    <subcellularLocation>
        <location evidence="1 12">Cell inner membrane</location>
        <topology evidence="1 12">Multi-pass membrane protein</topology>
    </subcellularLocation>
</comment>
<feature type="binding site" evidence="13">
    <location>
        <position position="237"/>
    </location>
    <ligand>
        <name>K(+)</name>
        <dbReference type="ChEBI" id="CHEBI:29103"/>
    </ligand>
</feature>